<evidence type="ECO:0000256" key="1">
    <source>
        <dbReference type="RuleBase" id="RU362006"/>
    </source>
</evidence>
<evidence type="ECO:0000313" key="4">
    <source>
        <dbReference type="WBParaSite" id="HPBE_0000315601-mRNA-1"/>
    </source>
</evidence>
<dbReference type="PANTHER" id="PTHR12300">
    <property type="entry name" value="HVA22-LIKE PROTEINS"/>
    <property type="match status" value="1"/>
</dbReference>
<sequence length="146" mass="16609">MRADSTNVSETLSNVHPDPEDVPQIAYVVAALLGMYLVIGAAAQIVCNLIGFAYPAYASVKAVRSKQTDDDTQWLVYWCVFAIFSFMDFFASSIMQWFPLYWLIKAIFLIILFLPQTMGAQFLFTTYVDPLVTTIDDFYNKSKEEE</sequence>
<dbReference type="InterPro" id="IPR004345">
    <property type="entry name" value="TB2_DP1_HVA22"/>
</dbReference>
<comment type="similarity">
    <text evidence="1">Belongs to the DP1 family.</text>
</comment>
<protein>
    <recommendedName>
        <fullName evidence="1">Receptor expression-enhancing protein</fullName>
    </recommendedName>
</protein>
<evidence type="ECO:0000313" key="3">
    <source>
        <dbReference type="Proteomes" id="UP000050761"/>
    </source>
</evidence>
<dbReference type="OrthoDB" id="5913021at2759"/>
<dbReference type="Pfam" id="PF03134">
    <property type="entry name" value="TB2_DP1_HVA22"/>
    <property type="match status" value="1"/>
</dbReference>
<accession>A0A3P7V9M6</accession>
<feature type="transmembrane region" description="Helical" evidence="1">
    <location>
        <begin position="25"/>
        <end position="54"/>
    </location>
</feature>
<evidence type="ECO:0000313" key="2">
    <source>
        <dbReference type="EMBL" id="VDO31564.1"/>
    </source>
</evidence>
<keyword evidence="1" id="KW-1133">Transmembrane helix</keyword>
<dbReference type="WBParaSite" id="HPBE_0000315601-mRNA-1">
    <property type="protein sequence ID" value="HPBE_0000315601-mRNA-1"/>
    <property type="gene ID" value="HPBE_0000315601"/>
</dbReference>
<name>A0A183FAG4_HELPZ</name>
<gene>
    <name evidence="2" type="ORF">HPBE_LOCUS3157</name>
</gene>
<dbReference type="PANTHER" id="PTHR12300:SF34">
    <property type="entry name" value="RECEPTOR EXPRESSION-ENHANCING PROTEIN"/>
    <property type="match status" value="1"/>
</dbReference>
<dbReference type="GO" id="GO:0016020">
    <property type="term" value="C:membrane"/>
    <property type="evidence" value="ECO:0007669"/>
    <property type="project" value="UniProtKB-SubCell"/>
</dbReference>
<proteinExistence type="inferred from homology"/>
<dbReference type="AlphaFoldDB" id="A0A183FAG4"/>
<keyword evidence="3" id="KW-1185">Reference proteome</keyword>
<feature type="transmembrane region" description="Helical" evidence="1">
    <location>
        <begin position="74"/>
        <end position="91"/>
    </location>
</feature>
<accession>A0A183FAG4</accession>
<dbReference type="EMBL" id="UZAH01006703">
    <property type="protein sequence ID" value="VDO31564.1"/>
    <property type="molecule type" value="Genomic_DNA"/>
</dbReference>
<reference evidence="4" key="2">
    <citation type="submission" date="2019-09" db="UniProtKB">
        <authorList>
            <consortium name="WormBaseParasite"/>
        </authorList>
    </citation>
    <scope>IDENTIFICATION</scope>
</reference>
<dbReference type="Proteomes" id="UP000050761">
    <property type="component" value="Unassembled WGS sequence"/>
</dbReference>
<comment type="subcellular location">
    <subcellularLocation>
        <location evidence="1">Membrane</location>
        <topology evidence="1">Multi-pass membrane protein</topology>
    </subcellularLocation>
</comment>
<reference evidence="2 3" key="1">
    <citation type="submission" date="2018-11" db="EMBL/GenBank/DDBJ databases">
        <authorList>
            <consortium name="Pathogen Informatics"/>
        </authorList>
    </citation>
    <scope>NUCLEOTIDE SEQUENCE [LARGE SCALE GENOMIC DNA]</scope>
</reference>
<keyword evidence="1" id="KW-0472">Membrane</keyword>
<keyword evidence="1" id="KW-0812">Transmembrane</keyword>
<organism evidence="3 4">
    <name type="scientific">Heligmosomoides polygyrus</name>
    <name type="common">Parasitic roundworm</name>
    <dbReference type="NCBI Taxonomy" id="6339"/>
    <lineage>
        <taxon>Eukaryota</taxon>
        <taxon>Metazoa</taxon>
        <taxon>Ecdysozoa</taxon>
        <taxon>Nematoda</taxon>
        <taxon>Chromadorea</taxon>
        <taxon>Rhabditida</taxon>
        <taxon>Rhabditina</taxon>
        <taxon>Rhabditomorpha</taxon>
        <taxon>Strongyloidea</taxon>
        <taxon>Heligmosomidae</taxon>
        <taxon>Heligmosomoides</taxon>
    </lineage>
</organism>